<name>A0ABT6DNK5_9BACT</name>
<dbReference type="InterPro" id="IPR025537">
    <property type="entry name" value="DUF4423"/>
</dbReference>
<accession>A0ABT6DNK5</accession>
<organism evidence="2 3">
    <name type="scientific">Bdellovibrio svalbardensis</name>
    <dbReference type="NCBI Taxonomy" id="2972972"/>
    <lineage>
        <taxon>Bacteria</taxon>
        <taxon>Pseudomonadati</taxon>
        <taxon>Bdellovibrionota</taxon>
        <taxon>Bdellovibrionia</taxon>
        <taxon>Bdellovibrionales</taxon>
        <taxon>Pseudobdellovibrionaceae</taxon>
        <taxon>Bdellovibrio</taxon>
    </lineage>
</organism>
<dbReference type="SUPFAM" id="SSF47413">
    <property type="entry name" value="lambda repressor-like DNA-binding domains"/>
    <property type="match status" value="1"/>
</dbReference>
<dbReference type="Proteomes" id="UP001152321">
    <property type="component" value="Unassembled WGS sequence"/>
</dbReference>
<evidence type="ECO:0000259" key="1">
    <source>
        <dbReference type="Pfam" id="PF14394"/>
    </source>
</evidence>
<dbReference type="InterPro" id="IPR011873">
    <property type="entry name" value="CHP02147"/>
</dbReference>
<dbReference type="InterPro" id="IPR010982">
    <property type="entry name" value="Lambda_DNA-bd_dom_sf"/>
</dbReference>
<reference evidence="2" key="1">
    <citation type="submission" date="2022-08" db="EMBL/GenBank/DDBJ databases">
        <title>Novel Bdellovibrio Species Isolated from Svalbard: Designation Bdellovibrio svalbardensis.</title>
        <authorList>
            <person name="Mitchell R.J."/>
            <person name="Choi S.Y."/>
        </authorList>
    </citation>
    <scope>NUCLEOTIDE SEQUENCE</scope>
    <source>
        <strain evidence="2">PAP01</strain>
    </source>
</reference>
<keyword evidence="3" id="KW-1185">Reference proteome</keyword>
<dbReference type="Pfam" id="PF14394">
    <property type="entry name" value="DUF4423"/>
    <property type="match status" value="1"/>
</dbReference>
<dbReference type="NCBIfam" id="TIGR02147">
    <property type="entry name" value="Fsuc_second"/>
    <property type="match status" value="1"/>
</dbReference>
<evidence type="ECO:0000313" key="2">
    <source>
        <dbReference type="EMBL" id="MDG0818072.1"/>
    </source>
</evidence>
<comment type="caution">
    <text evidence="2">The sequence shown here is derived from an EMBL/GenBank/DDBJ whole genome shotgun (WGS) entry which is preliminary data.</text>
</comment>
<sequence>METKQSYHINYLNSELGRRIKKNPHYSLRSFARDLSITSSWLSEVLNGKKGMSIEKAQSLCYDMGLSSVESKLFQLSVRAAHARSDKDRAAAREELKKFKAGKSSLQRMSNDDFQPLSEWYYLALLELTELPECQHTEEWFAKKLQLPLRLVSSALKLLVDKGHLHLEDGAYIATHAESSTLFDVPSEAIKNYHRQVMTVASKALQEQPVQQRDFLNMTLAFEADRAEEAQKVLRKFQQDFARQFYPQDSNNKNSIYQLSIQFFRLDKKGD</sequence>
<evidence type="ECO:0000313" key="3">
    <source>
        <dbReference type="Proteomes" id="UP001152321"/>
    </source>
</evidence>
<feature type="domain" description="DUF4423" evidence="1">
    <location>
        <begin position="103"/>
        <end position="266"/>
    </location>
</feature>
<dbReference type="EMBL" id="JANRMI010000006">
    <property type="protein sequence ID" value="MDG0818072.1"/>
    <property type="molecule type" value="Genomic_DNA"/>
</dbReference>
<protein>
    <submittedName>
        <fullName evidence="2">DUF4423 domain-containing protein</fullName>
    </submittedName>
</protein>
<proteinExistence type="predicted"/>
<gene>
    <name evidence="2" type="ORF">NWE73_16940</name>
</gene>
<dbReference type="RefSeq" id="WP_277579547.1">
    <property type="nucleotide sequence ID" value="NZ_JANRMI010000006.1"/>
</dbReference>